<dbReference type="PANTHER" id="PTHR20856">
    <property type="entry name" value="DNA-DIRECTED RNA POLYMERASE I SUBUNIT 2"/>
    <property type="match status" value="1"/>
</dbReference>
<dbReference type="GO" id="GO:0003677">
    <property type="term" value="F:DNA binding"/>
    <property type="evidence" value="ECO:0007669"/>
    <property type="project" value="UniProtKB-KW"/>
</dbReference>
<evidence type="ECO:0000256" key="11">
    <source>
        <dbReference type="ARBA" id="ARBA00023163"/>
    </source>
</evidence>
<dbReference type="GO" id="GO:0000428">
    <property type="term" value="C:DNA-directed RNA polymerase complex"/>
    <property type="evidence" value="ECO:0007669"/>
    <property type="project" value="UniProtKB-KW"/>
</dbReference>
<evidence type="ECO:0000259" key="22">
    <source>
        <dbReference type="Pfam" id="PF04566"/>
    </source>
</evidence>
<evidence type="ECO:0000256" key="12">
    <source>
        <dbReference type="ARBA" id="ARBA00025096"/>
    </source>
</evidence>
<evidence type="ECO:0000256" key="6">
    <source>
        <dbReference type="ARBA" id="ARBA00022679"/>
    </source>
</evidence>
<evidence type="ECO:0000256" key="9">
    <source>
        <dbReference type="ARBA" id="ARBA00022833"/>
    </source>
</evidence>
<dbReference type="GO" id="GO:0003899">
    <property type="term" value="F:DNA-directed RNA polymerase activity"/>
    <property type="evidence" value="ECO:0007669"/>
    <property type="project" value="UniProtKB-EC"/>
</dbReference>
<dbReference type="NCBIfam" id="TIGR03670">
    <property type="entry name" value="rpoB_arch"/>
    <property type="match status" value="1"/>
</dbReference>
<feature type="domain" description="RNA polymerase Rpb2" evidence="23">
    <location>
        <begin position="616"/>
        <end position="650"/>
    </location>
</feature>
<evidence type="ECO:0000256" key="13">
    <source>
        <dbReference type="ARBA" id="ARBA00025838"/>
    </source>
</evidence>
<dbReference type="GO" id="GO:0008270">
    <property type="term" value="F:zinc ion binding"/>
    <property type="evidence" value="ECO:0007669"/>
    <property type="project" value="InterPro"/>
</dbReference>
<comment type="function">
    <text evidence="16">DNA-dependent RNA polymerase catalyzes the transcription of DNA into RNA using the four ribonucleoside triphosphates as substrates.</text>
</comment>
<dbReference type="InterPro" id="IPR007647">
    <property type="entry name" value="RNA_pol_Rpb2_5"/>
</dbReference>
<dbReference type="NCBIfam" id="NF006335">
    <property type="entry name" value="PRK08565.1"/>
    <property type="match status" value="1"/>
</dbReference>
<comment type="subcellular location">
    <subcellularLocation>
        <location evidence="2">Cytoplasm</location>
    </subcellularLocation>
</comment>
<comment type="function">
    <text evidence="12">DNA-dependent RNA polymerase (RNAP) catalyzes the transcription of DNA into RNA using the four ribonucleoside triphosphates as substrates. The Rpo2 subunit (Rpo2N and Rpo2C in this organism) is implicated in DNA promoter recognition and in nucleotide binding.</text>
</comment>
<dbReference type="InterPro" id="IPR014724">
    <property type="entry name" value="RNA_pol_RPB2_OB-fold"/>
</dbReference>
<dbReference type="Pfam" id="PF04561">
    <property type="entry name" value="RNA_pol_Rpb2_2"/>
    <property type="match status" value="1"/>
</dbReference>
<evidence type="ECO:0000256" key="5">
    <source>
        <dbReference type="ARBA" id="ARBA00022490"/>
    </source>
</evidence>
<dbReference type="Pfam" id="PF04566">
    <property type="entry name" value="RNA_pol_Rpb2_4"/>
    <property type="match status" value="1"/>
</dbReference>
<dbReference type="Gene3D" id="3.90.1800.10">
    <property type="entry name" value="RNA polymerase alpha subunit dimerisation domain"/>
    <property type="match status" value="1"/>
</dbReference>
<evidence type="ECO:0000259" key="17">
    <source>
        <dbReference type="Pfam" id="PF00562"/>
    </source>
</evidence>
<dbReference type="Pfam" id="PF00562">
    <property type="entry name" value="RNA_pol_Rpb2_6"/>
    <property type="match status" value="1"/>
</dbReference>
<protein>
    <recommendedName>
        <fullName evidence="16">DNA-directed RNA polymerase subunit beta</fullName>
        <ecNumber evidence="16">2.7.7.6</ecNumber>
    </recommendedName>
</protein>
<evidence type="ECO:0000256" key="10">
    <source>
        <dbReference type="ARBA" id="ARBA00023125"/>
    </source>
</evidence>
<keyword evidence="6 16" id="KW-0808">Transferase</keyword>
<dbReference type="SUPFAM" id="SSF64484">
    <property type="entry name" value="beta and beta-prime subunits of DNA dependent RNA-polymerase"/>
    <property type="match status" value="1"/>
</dbReference>
<dbReference type="CDD" id="cd00653">
    <property type="entry name" value="RNA_pol_B_RPB2"/>
    <property type="match status" value="1"/>
</dbReference>
<feature type="domain" description="RNA polymerase Rpb2" evidence="19">
    <location>
        <begin position="182"/>
        <end position="358"/>
    </location>
</feature>
<dbReference type="GO" id="GO:0032549">
    <property type="term" value="F:ribonucleoside binding"/>
    <property type="evidence" value="ECO:0007669"/>
    <property type="project" value="InterPro"/>
</dbReference>
<dbReference type="InterPro" id="IPR037034">
    <property type="entry name" value="RNA_pol_Rpb2_2_sf"/>
</dbReference>
<organism evidence="24">
    <name type="scientific">Candidatus Heimdallarchaeum endolithica</name>
    <dbReference type="NCBI Taxonomy" id="2876572"/>
    <lineage>
        <taxon>Archaea</taxon>
        <taxon>Promethearchaeati</taxon>
        <taxon>Candidatus Heimdallarchaeota</taxon>
        <taxon>Candidatus Heimdallarchaeia (ex Rinke et al. 2021) (nom. nud.)</taxon>
        <taxon>Candidatus Heimdallarchaeales</taxon>
        <taxon>Candidatus Heimdallarchaeaceae</taxon>
        <taxon>Candidatus Heimdallarchaeum</taxon>
    </lineage>
</organism>
<evidence type="ECO:0000256" key="1">
    <source>
        <dbReference type="ARBA" id="ARBA00001947"/>
    </source>
</evidence>
<dbReference type="GO" id="GO:0006351">
    <property type="term" value="P:DNA-templated transcription"/>
    <property type="evidence" value="ECO:0007669"/>
    <property type="project" value="InterPro"/>
</dbReference>
<evidence type="ECO:0000259" key="23">
    <source>
        <dbReference type="Pfam" id="PF04567"/>
    </source>
</evidence>
<dbReference type="InterPro" id="IPR007642">
    <property type="entry name" value="RNA_pol_Rpb2_2"/>
</dbReference>
<sequence>MSKTKLNSSSQKNNNDRWVYINRMFDELGLVRQHLDSFNSFIEHGLQSVLEEIKIIEPEDSDYYIRLDKIEVEEPTVREADGSQSTIYPMEARIRNLTYASRMFLYMTPIKREAEGEIDTPKEQARVFIGYLPIMLKSKKCSLYNLSKESLIRNGEDPSDPGGYFIINGSERVIVTQEDLAPNRILIEDVSSKGNITSEAKVFSVIHGFRAPVTAEHTADGQLRVSFPSMPRKISLILLMRALGIERDDMIAMAISPTPKLRSRVMSILMREDSDIDSTESALDYIGKRVAVGQTKEYRINRAQQVLDKYLLPHLGSDEKSRIRKAFFLARMAQRLLELEAGIRPKDDKDHYANKRLKLAGDLLLMLYRVAFHALCRDIKYQLERVTVRGKKPNLKTAVRADLITERLRHALATGNWTGGKSGVSQLLDRTNYMSALSHLRRVVSPLSRSQPHFEARDLHPTHYGKICPNETPEGPNCGLVKNLALQAYISVGIDEKVVEQKLIKLLNLVPINYEEMTTPNSQGMDLLKDPQNTKVFLNGRFIGIAKDGWDFRNKLIENRRKGEFHHEVNVSFYEETNELIINCDAGRVRRPLIVVENGVPLTSKIPESKVAKITWSELIQMGVIEYVDAEEEENLLIALDEKGISKETTHMEITTSTILGICASLIPYPEHNRSDRNVYEAGMAKQALGVYAANFKYRVDTRAHILHYAQKPLVKTHGMDAIHFDNRPAGQNFVVAVLSYEGYNMEDALLINKASIERGLGRSTFYRTYEAEERKYPNGQEDTFEVPDDTVRGYKDVSQYVHLGEDGIIEPEIEVDGNRGEVLIGRTSPPRFLEEYTEFDVPPQNRRETSKAMRHGEKGISDMVILTDTNEGNKLVKVRVRSDRIPEIGDKFASRHGQKGVIGLIIPQEDMPFTENGIVPDIIINPHAVPSRMTVGMLMELLAGKAAAQRGKEIYATAFSEVSIKDLEDILETMGLHPLGREVMYDGKSGKKLEGTIFFGSVFYQKLHHLVQDKIHARARGPIQMLTRQPTEGRAREGGLRFGEMERDCLIGHGTSILLKERLLDESDKTEAFICSKCGFLAMHDKNKDRYHCPVCKEETTVSRVIISYAFKLLLQELMSLGIAPHIELEDIA</sequence>
<dbReference type="AlphaFoldDB" id="A0A9Y1BPL6"/>
<dbReference type="InterPro" id="IPR037033">
    <property type="entry name" value="DNA-dir_RNAP_su2_hyb_sf"/>
</dbReference>
<dbReference type="GO" id="GO:0005737">
    <property type="term" value="C:cytoplasm"/>
    <property type="evidence" value="ECO:0007669"/>
    <property type="project" value="UniProtKB-SubCell"/>
</dbReference>
<keyword evidence="9" id="KW-0862">Zinc</keyword>
<evidence type="ECO:0000256" key="3">
    <source>
        <dbReference type="ARBA" id="ARBA00006835"/>
    </source>
</evidence>
<evidence type="ECO:0000259" key="19">
    <source>
        <dbReference type="Pfam" id="PF04561"/>
    </source>
</evidence>
<comment type="catalytic activity">
    <reaction evidence="14 16">
        <text>RNA(n) + a ribonucleoside 5'-triphosphate = RNA(n+1) + diphosphate</text>
        <dbReference type="Rhea" id="RHEA:21248"/>
        <dbReference type="Rhea" id="RHEA-COMP:14527"/>
        <dbReference type="Rhea" id="RHEA-COMP:17342"/>
        <dbReference type="ChEBI" id="CHEBI:33019"/>
        <dbReference type="ChEBI" id="CHEBI:61557"/>
        <dbReference type="ChEBI" id="CHEBI:140395"/>
        <dbReference type="EC" id="2.7.7.6"/>
    </reaction>
</comment>
<dbReference type="PROSITE" id="PS01166">
    <property type="entry name" value="RNA_POL_BETA"/>
    <property type="match status" value="1"/>
</dbReference>
<feature type="domain" description="RNA polymerase Rpb2" evidence="18">
    <location>
        <begin position="1039"/>
        <end position="1130"/>
    </location>
</feature>
<dbReference type="FunFam" id="3.90.1800.10:FF:000002">
    <property type="entry name" value="DNA-directed RNA polymerase subunit beta"/>
    <property type="match status" value="1"/>
</dbReference>
<evidence type="ECO:0000259" key="20">
    <source>
        <dbReference type="Pfam" id="PF04563"/>
    </source>
</evidence>
<dbReference type="InterPro" id="IPR007644">
    <property type="entry name" value="RNA_pol_bsu_protrusion"/>
</dbReference>
<dbReference type="Gene3D" id="2.40.50.150">
    <property type="match status" value="1"/>
</dbReference>
<dbReference type="InterPro" id="IPR015712">
    <property type="entry name" value="DNA-dir_RNA_pol_su2"/>
</dbReference>
<evidence type="ECO:0000313" key="24">
    <source>
        <dbReference type="EMBL" id="UJG42735.1"/>
    </source>
</evidence>
<keyword evidence="4 16" id="KW-0240">DNA-directed RNA polymerase</keyword>
<proteinExistence type="inferred from homology"/>
<evidence type="ECO:0000256" key="15">
    <source>
        <dbReference type="RuleBase" id="RU000434"/>
    </source>
</evidence>
<dbReference type="EC" id="2.7.7.6" evidence="16"/>
<dbReference type="InterPro" id="IPR007641">
    <property type="entry name" value="RNA_pol_Rpb2_7"/>
</dbReference>
<evidence type="ECO:0000256" key="7">
    <source>
        <dbReference type="ARBA" id="ARBA00022695"/>
    </source>
</evidence>
<gene>
    <name evidence="24" type="ORF">K9W46_10130</name>
</gene>
<feature type="domain" description="RNA polymerase Rpb2" evidence="22">
    <location>
        <begin position="536"/>
        <end position="597"/>
    </location>
</feature>
<evidence type="ECO:0000259" key="18">
    <source>
        <dbReference type="Pfam" id="PF04560"/>
    </source>
</evidence>
<dbReference type="FunFam" id="2.40.270.10:FF:000011">
    <property type="entry name" value="DNA-directed RNA polymerase subunit beta"/>
    <property type="match status" value="1"/>
</dbReference>
<dbReference type="Pfam" id="PF04563">
    <property type="entry name" value="RNA_pol_Rpb2_1"/>
    <property type="match status" value="1"/>
</dbReference>
<feature type="domain" description="DNA-directed RNA polymerase subunit 2 hybrid-binding" evidence="17">
    <location>
        <begin position="663"/>
        <end position="1037"/>
    </location>
</feature>
<dbReference type="InterPro" id="IPR007645">
    <property type="entry name" value="RNA_pol_Rpb2_3"/>
</dbReference>
<evidence type="ECO:0000259" key="21">
    <source>
        <dbReference type="Pfam" id="PF04565"/>
    </source>
</evidence>
<dbReference type="NCBIfam" id="NF007175">
    <property type="entry name" value="PRK09606.1"/>
    <property type="match status" value="1"/>
</dbReference>
<feature type="domain" description="RNA polymerase Rpb2" evidence="21">
    <location>
        <begin position="426"/>
        <end position="490"/>
    </location>
</feature>
<dbReference type="Proteomes" id="UP001200513">
    <property type="component" value="Chromosome"/>
</dbReference>
<dbReference type="EMBL" id="CP084167">
    <property type="protein sequence ID" value="UJG42735.1"/>
    <property type="molecule type" value="Genomic_DNA"/>
</dbReference>
<dbReference type="Gene3D" id="2.40.270.10">
    <property type="entry name" value="DNA-directed RNA polymerase, subunit 2, domain 6"/>
    <property type="match status" value="1"/>
</dbReference>
<dbReference type="Pfam" id="PF04567">
    <property type="entry name" value="RNA_pol_Rpb2_5"/>
    <property type="match status" value="1"/>
</dbReference>
<evidence type="ECO:0000256" key="2">
    <source>
        <dbReference type="ARBA" id="ARBA00004496"/>
    </source>
</evidence>
<dbReference type="InterPro" id="IPR007120">
    <property type="entry name" value="DNA-dir_RNAP_su2_dom"/>
</dbReference>
<dbReference type="Gene3D" id="3.90.1100.10">
    <property type="match status" value="2"/>
</dbReference>
<keyword evidence="5" id="KW-0963">Cytoplasm</keyword>
<dbReference type="Pfam" id="PF04565">
    <property type="entry name" value="RNA_pol_Rpb2_3"/>
    <property type="match status" value="1"/>
</dbReference>
<reference evidence="24" key="1">
    <citation type="journal article" date="2022" name="Nat. Microbiol.">
        <title>Unique mobile elements and scalable gene flow at the prokaryote-eukaryote boundary revealed by circularized Asgard archaea genomes.</title>
        <authorList>
            <person name="Wu F."/>
            <person name="Speth D.R."/>
            <person name="Philosof A."/>
            <person name="Cremiere A."/>
            <person name="Narayanan A."/>
            <person name="Barco R.A."/>
            <person name="Connon S.A."/>
            <person name="Amend J.P."/>
            <person name="Antoshechkin I.A."/>
            <person name="Orphan V.J."/>
        </authorList>
    </citation>
    <scope>NUCLEOTIDE SEQUENCE</scope>
    <source>
        <strain evidence="24">PR6</strain>
    </source>
</reference>
<dbReference type="InterPro" id="IPR007121">
    <property type="entry name" value="RNA_pol_bsu_CS"/>
</dbReference>
<keyword evidence="8" id="KW-0479">Metal-binding</keyword>
<dbReference type="Gene3D" id="3.90.1110.10">
    <property type="entry name" value="RNA polymerase Rpb2, domain 2"/>
    <property type="match status" value="1"/>
</dbReference>
<comment type="subunit">
    <text evidence="13">Part of the RNA polymerase complex.</text>
</comment>
<evidence type="ECO:0000256" key="14">
    <source>
        <dbReference type="ARBA" id="ARBA00048552"/>
    </source>
</evidence>
<keyword evidence="11 16" id="KW-0804">Transcription</keyword>
<dbReference type="InterPro" id="IPR019969">
    <property type="entry name" value="RNAP_Rpo2"/>
</dbReference>
<evidence type="ECO:0000256" key="8">
    <source>
        <dbReference type="ARBA" id="ARBA00022723"/>
    </source>
</evidence>
<comment type="similarity">
    <text evidence="3 15">Belongs to the RNA polymerase beta chain family.</text>
</comment>
<comment type="cofactor">
    <cofactor evidence="1">
        <name>Zn(2+)</name>
        <dbReference type="ChEBI" id="CHEBI:29105"/>
    </cofactor>
</comment>
<evidence type="ECO:0000256" key="16">
    <source>
        <dbReference type="RuleBase" id="RU363031"/>
    </source>
</evidence>
<feature type="domain" description="RNA polymerase beta subunit protrusion" evidence="20">
    <location>
        <begin position="29"/>
        <end position="406"/>
    </location>
</feature>
<dbReference type="Pfam" id="PF04560">
    <property type="entry name" value="RNA_pol_Rpb2_7"/>
    <property type="match status" value="1"/>
</dbReference>
<keyword evidence="10" id="KW-0238">DNA-binding</keyword>
<name>A0A9Y1BPL6_9ARCH</name>
<evidence type="ECO:0000256" key="4">
    <source>
        <dbReference type="ARBA" id="ARBA00022478"/>
    </source>
</evidence>
<keyword evidence="7 16" id="KW-0548">Nucleotidyltransferase</keyword>
<dbReference type="InterPro" id="IPR007646">
    <property type="entry name" value="RNA_pol_Rpb2_4"/>
</dbReference>
<accession>A0A9Y1BPL6</accession>